<evidence type="ECO:0000313" key="5">
    <source>
        <dbReference type="Proteomes" id="UP001299608"/>
    </source>
</evidence>
<dbReference type="RefSeq" id="WP_117563144.1">
    <property type="nucleotide sequence ID" value="NZ_JAAITT010000043.1"/>
</dbReference>
<reference evidence="2" key="3">
    <citation type="submission" date="2022-01" db="EMBL/GenBank/DDBJ databases">
        <title>Collection of gut derived symbiotic bacterial strains cultured from healthy donors.</title>
        <authorList>
            <person name="Lin H."/>
            <person name="Kohout C."/>
            <person name="Waligurski E."/>
            <person name="Pamer E.G."/>
        </authorList>
    </citation>
    <scope>NUCLEOTIDE SEQUENCE</scope>
    <source>
        <strain evidence="2">DFI.6.55</strain>
    </source>
</reference>
<evidence type="ECO:0000259" key="1">
    <source>
        <dbReference type="Pfam" id="PF04015"/>
    </source>
</evidence>
<gene>
    <name evidence="3" type="ORF">G5B36_22985</name>
    <name evidence="2" type="ORF">L0N08_28955</name>
</gene>
<reference evidence="3" key="2">
    <citation type="submission" date="2020-02" db="EMBL/GenBank/DDBJ databases">
        <authorList>
            <person name="Littmann E."/>
            <person name="Sorbara M."/>
        </authorList>
    </citation>
    <scope>NUCLEOTIDE SEQUENCE</scope>
    <source>
        <strain evidence="3">MSK.1.17</strain>
    </source>
</reference>
<dbReference type="Proteomes" id="UP001299608">
    <property type="component" value="Unassembled WGS sequence"/>
</dbReference>
<evidence type="ECO:0000313" key="2">
    <source>
        <dbReference type="EMBL" id="MCG4749439.1"/>
    </source>
</evidence>
<dbReference type="Pfam" id="PF04015">
    <property type="entry name" value="DUF362"/>
    <property type="match status" value="1"/>
</dbReference>
<proteinExistence type="predicted"/>
<evidence type="ECO:0000313" key="4">
    <source>
        <dbReference type="Proteomes" id="UP000669239"/>
    </source>
</evidence>
<sequence>MAKVYVTDRITPESLVHIYEAMGISLPGRVAVKISTGEPGGHNFLQPDLIKDLVHRLKGTIVECNTAYEGRRNTTQAHWQTIHDHGFAAIAPCDILDEDGDMAIPVNGGYHLHENYVGSHLADYDSMLMLSHFKGHAMGGFGGALKNMSIGLASSRGKIWIHTSASSERFEDVFTADHDSFLESMADADKSVMDFVGRSRIVYINVANRLSVDCDCDAHPHDPEIGDIGIFASTDPVSLDQACVDAVYNSLDTGKAALIERMESRHGIHTVEAAHALGLGSRDYDLVKIG</sequence>
<evidence type="ECO:0000313" key="3">
    <source>
        <dbReference type="EMBL" id="NSJ51550.1"/>
    </source>
</evidence>
<keyword evidence="4" id="KW-1185">Reference proteome</keyword>
<dbReference type="AlphaFoldDB" id="A0AAW5C8Q5"/>
<dbReference type="InterPro" id="IPR007160">
    <property type="entry name" value="DUF362"/>
</dbReference>
<accession>A0AAW5C8Q5</accession>
<dbReference type="Proteomes" id="UP000669239">
    <property type="component" value="Unassembled WGS sequence"/>
</dbReference>
<dbReference type="EMBL" id="JAKNGE010000066">
    <property type="protein sequence ID" value="MCG4749439.1"/>
    <property type="molecule type" value="Genomic_DNA"/>
</dbReference>
<name>A0AAW5C8Q5_9FIRM</name>
<comment type="caution">
    <text evidence="2">The sequence shown here is derived from an EMBL/GenBank/DDBJ whole genome shotgun (WGS) entry which is preliminary data.</text>
</comment>
<organism evidence="2 5">
    <name type="scientific">Enterocloster aldenensis</name>
    <dbReference type="NCBI Taxonomy" id="358742"/>
    <lineage>
        <taxon>Bacteria</taxon>
        <taxon>Bacillati</taxon>
        <taxon>Bacillota</taxon>
        <taxon>Clostridia</taxon>
        <taxon>Lachnospirales</taxon>
        <taxon>Lachnospiraceae</taxon>
        <taxon>Enterocloster</taxon>
    </lineage>
</organism>
<feature type="domain" description="DUF362" evidence="1">
    <location>
        <begin position="30"/>
        <end position="245"/>
    </location>
</feature>
<reference evidence="3 4" key="1">
    <citation type="journal article" date="2020" name="Cell Host Microbe">
        <title>Functional and Genomic Variation between Human-Derived Isolates of Lachnospiraceae Reveals Inter- and Intra-Species Diversity.</title>
        <authorList>
            <person name="Sorbara M.T."/>
            <person name="Littmann E.R."/>
            <person name="Fontana E."/>
            <person name="Moody T.U."/>
            <person name="Kohout C.E."/>
            <person name="Gjonbalaj M."/>
            <person name="Eaton V."/>
            <person name="Seok R."/>
            <person name="Leiner I.M."/>
            <person name="Pamer E.G."/>
        </authorList>
    </citation>
    <scope>NUCLEOTIDE SEQUENCE [LARGE SCALE GENOMIC DNA]</scope>
    <source>
        <strain evidence="3 4">MSK.1.17</strain>
    </source>
</reference>
<dbReference type="EMBL" id="JAAITT010000043">
    <property type="protein sequence ID" value="NSJ51550.1"/>
    <property type="molecule type" value="Genomic_DNA"/>
</dbReference>
<protein>
    <submittedName>
        <fullName evidence="2">DUF362 domain-containing protein</fullName>
    </submittedName>
</protein>